<reference evidence="3" key="1">
    <citation type="submission" date="2022-11" db="UniProtKB">
        <authorList>
            <consortium name="WormBaseParasite"/>
        </authorList>
    </citation>
    <scope>IDENTIFICATION</scope>
</reference>
<protein>
    <submittedName>
        <fullName evidence="3">Histone H2B</fullName>
    </submittedName>
</protein>
<sequence length="88" mass="9311">MGRPATKKLLLLMGDAAATKTVTKAPAAKTAAKKSGTKRHRSAYNIFVAEVSPAIAATLKEEGKKDKMMTVGSALEGSRRQKQIPQDG</sequence>
<evidence type="ECO:0000313" key="3">
    <source>
        <dbReference type="WBParaSite" id="jg8036"/>
    </source>
</evidence>
<accession>A0A915EN80</accession>
<keyword evidence="2" id="KW-1185">Reference proteome</keyword>
<dbReference type="Proteomes" id="UP000887574">
    <property type="component" value="Unplaced"/>
</dbReference>
<name>A0A915EN80_9BILA</name>
<organism evidence="2 3">
    <name type="scientific">Ditylenchus dipsaci</name>
    <dbReference type="NCBI Taxonomy" id="166011"/>
    <lineage>
        <taxon>Eukaryota</taxon>
        <taxon>Metazoa</taxon>
        <taxon>Ecdysozoa</taxon>
        <taxon>Nematoda</taxon>
        <taxon>Chromadorea</taxon>
        <taxon>Rhabditida</taxon>
        <taxon>Tylenchina</taxon>
        <taxon>Tylenchomorpha</taxon>
        <taxon>Sphaerularioidea</taxon>
        <taxon>Anguinidae</taxon>
        <taxon>Anguininae</taxon>
        <taxon>Ditylenchus</taxon>
    </lineage>
</organism>
<evidence type="ECO:0000256" key="1">
    <source>
        <dbReference type="SAM" id="MobiDB-lite"/>
    </source>
</evidence>
<feature type="region of interest" description="Disordered" evidence="1">
    <location>
        <begin position="66"/>
        <end position="88"/>
    </location>
</feature>
<proteinExistence type="predicted"/>
<dbReference type="AlphaFoldDB" id="A0A915EN80"/>
<dbReference type="WBParaSite" id="jg8036">
    <property type="protein sequence ID" value="jg8036"/>
    <property type="gene ID" value="jg8036"/>
</dbReference>
<evidence type="ECO:0000313" key="2">
    <source>
        <dbReference type="Proteomes" id="UP000887574"/>
    </source>
</evidence>